<dbReference type="PANTHER" id="PTHR43685:SF3">
    <property type="entry name" value="SLR2126 PROTEIN"/>
    <property type="match status" value="1"/>
</dbReference>
<evidence type="ECO:0000259" key="2">
    <source>
        <dbReference type="Pfam" id="PF00535"/>
    </source>
</evidence>
<proteinExistence type="predicted"/>
<feature type="transmembrane region" description="Helical" evidence="1">
    <location>
        <begin position="232"/>
        <end position="254"/>
    </location>
</feature>
<dbReference type="Pfam" id="PF00535">
    <property type="entry name" value="Glycos_transf_2"/>
    <property type="match status" value="1"/>
</dbReference>
<reference evidence="3 4" key="1">
    <citation type="journal article" date="2016" name="Nat. Commun.">
        <title>Thousands of microbial genomes shed light on interconnected biogeochemical processes in an aquifer system.</title>
        <authorList>
            <person name="Anantharaman K."/>
            <person name="Brown C.T."/>
            <person name="Hug L.A."/>
            <person name="Sharon I."/>
            <person name="Castelle C.J."/>
            <person name="Probst A.J."/>
            <person name="Thomas B.C."/>
            <person name="Singh A."/>
            <person name="Wilkins M.J."/>
            <person name="Karaoz U."/>
            <person name="Brodie E.L."/>
            <person name="Williams K.H."/>
            <person name="Hubbard S.S."/>
            <person name="Banfield J.F."/>
        </authorList>
    </citation>
    <scope>NUCLEOTIDE SEQUENCE [LARGE SCALE GENOMIC DNA]</scope>
</reference>
<feature type="transmembrane region" description="Helical" evidence="1">
    <location>
        <begin position="266"/>
        <end position="288"/>
    </location>
</feature>
<dbReference type="AlphaFoldDB" id="A0A1F4ZDN1"/>
<keyword evidence="1" id="KW-0472">Membrane</keyword>
<dbReference type="InterPro" id="IPR029044">
    <property type="entry name" value="Nucleotide-diphossugar_trans"/>
</dbReference>
<evidence type="ECO:0000313" key="3">
    <source>
        <dbReference type="EMBL" id="OGD03504.1"/>
    </source>
</evidence>
<dbReference type="STRING" id="1797259.A2989_02665"/>
<dbReference type="Gene3D" id="3.90.550.10">
    <property type="entry name" value="Spore Coat Polysaccharide Biosynthesis Protein SpsA, Chain A"/>
    <property type="match status" value="1"/>
</dbReference>
<feature type="domain" description="Glycosyltransferase 2-like" evidence="2">
    <location>
        <begin position="6"/>
        <end position="118"/>
    </location>
</feature>
<comment type="caution">
    <text evidence="3">The sequence shown here is derived from an EMBL/GenBank/DDBJ whole genome shotgun (WGS) entry which is preliminary data.</text>
</comment>
<dbReference type="SUPFAM" id="SSF53448">
    <property type="entry name" value="Nucleotide-diphospho-sugar transferases"/>
    <property type="match status" value="1"/>
</dbReference>
<keyword evidence="1" id="KW-1133">Transmembrane helix</keyword>
<accession>A0A1F4ZDN1</accession>
<name>A0A1F4ZDN1_9BACT</name>
<evidence type="ECO:0000313" key="4">
    <source>
        <dbReference type="Proteomes" id="UP000177080"/>
    </source>
</evidence>
<protein>
    <recommendedName>
        <fullName evidence="2">Glycosyltransferase 2-like domain-containing protein</fullName>
    </recommendedName>
</protein>
<dbReference type="PANTHER" id="PTHR43685">
    <property type="entry name" value="GLYCOSYLTRANSFERASE"/>
    <property type="match status" value="1"/>
</dbReference>
<evidence type="ECO:0000256" key="1">
    <source>
        <dbReference type="SAM" id="Phobius"/>
    </source>
</evidence>
<keyword evidence="1" id="KW-0812">Transmembrane</keyword>
<dbReference type="Proteomes" id="UP000177080">
    <property type="component" value="Unassembled WGS sequence"/>
</dbReference>
<dbReference type="EMBL" id="MEXN01000006">
    <property type="protein sequence ID" value="OGD03504.1"/>
    <property type="molecule type" value="Genomic_DNA"/>
</dbReference>
<gene>
    <name evidence="3" type="ORF">A2989_02665</name>
</gene>
<dbReference type="InterPro" id="IPR050834">
    <property type="entry name" value="Glycosyltransf_2"/>
</dbReference>
<dbReference type="InterPro" id="IPR001173">
    <property type="entry name" value="Glyco_trans_2-like"/>
</dbReference>
<sequence length="289" mass="32734">MAKIALVITVYNENRTIDSLLASLKSQTLQPSETIIVDGGSSDSTYSKLQSYSKSYLKLKVFQKPGNRSVGRNYAVSKATSPIIAFTDAGCIPEPNWLEELIKPFSNSQVKIVSGYYKGLPENPFQEALVPYVLVMPDKVQKQEFFPATRSMAIRKEVFITAGGFDPNLSHNEDYAYAHKLKKMGYNFTFAPHAVVGWIPRKNLIKAAKMFFRFALGDIQSKIIRPTVITLFARYILFLFFPFIFPLYLFWPILKNSRYVHSVKAILWLPAIQFTADISVMIGTLYGLL</sequence>
<organism evidence="3 4">
    <name type="scientific">Candidatus Amesbacteria bacterium RIFCSPLOWO2_01_FULL_48_25</name>
    <dbReference type="NCBI Taxonomy" id="1797259"/>
    <lineage>
        <taxon>Bacteria</taxon>
        <taxon>Candidatus Amesiibacteriota</taxon>
    </lineage>
</organism>